<keyword evidence="3" id="KW-1185">Reference proteome</keyword>
<organism evidence="2 3">
    <name type="scientific">Mycena albidolilacea</name>
    <dbReference type="NCBI Taxonomy" id="1033008"/>
    <lineage>
        <taxon>Eukaryota</taxon>
        <taxon>Fungi</taxon>
        <taxon>Dikarya</taxon>
        <taxon>Basidiomycota</taxon>
        <taxon>Agaricomycotina</taxon>
        <taxon>Agaricomycetes</taxon>
        <taxon>Agaricomycetidae</taxon>
        <taxon>Agaricales</taxon>
        <taxon>Marasmiineae</taxon>
        <taxon>Mycenaceae</taxon>
        <taxon>Mycena</taxon>
    </lineage>
</organism>
<dbReference type="EMBL" id="JARIHO010000009">
    <property type="protein sequence ID" value="KAJ7355382.1"/>
    <property type="molecule type" value="Genomic_DNA"/>
</dbReference>
<accession>A0AAD7EYW6</accession>
<name>A0AAD7EYW6_9AGAR</name>
<dbReference type="Proteomes" id="UP001218218">
    <property type="component" value="Unassembled WGS sequence"/>
</dbReference>
<sequence>MTPTRLRPGQYHHNADEREWNYYANPSEAPPPRTSCGFYRSVVDLTEARGQVWDLFLGMREPMMRDDTRPGILILARKNYAFAIPPGYRPRDMEWTAGCESSSLVKVGDYIIPENGCLEFRDKIAHGIPKLSGHFEVLSGAGDGIYPVEIIKDAQGIVECVKVRFDGQGDVNLDSPELGPGRLAHDSTVPTEPRQNPPSKLRVFSERDPSICGSDEPSARKRKRKSTSAMLEITKSFLKDLGSAARGVL</sequence>
<comment type="caution">
    <text evidence="2">The sequence shown here is derived from an EMBL/GenBank/DDBJ whole genome shotgun (WGS) entry which is preliminary data.</text>
</comment>
<evidence type="ECO:0000256" key="1">
    <source>
        <dbReference type="SAM" id="MobiDB-lite"/>
    </source>
</evidence>
<feature type="compositionally biased region" description="Polar residues" evidence="1">
    <location>
        <begin position="188"/>
        <end position="198"/>
    </location>
</feature>
<proteinExistence type="predicted"/>
<evidence type="ECO:0000313" key="3">
    <source>
        <dbReference type="Proteomes" id="UP001218218"/>
    </source>
</evidence>
<feature type="region of interest" description="Disordered" evidence="1">
    <location>
        <begin position="171"/>
        <end position="227"/>
    </location>
</feature>
<dbReference type="AlphaFoldDB" id="A0AAD7EYW6"/>
<protein>
    <submittedName>
        <fullName evidence="2">Uncharacterized protein</fullName>
    </submittedName>
</protein>
<gene>
    <name evidence="2" type="ORF">DFH08DRAFT_852338</name>
</gene>
<evidence type="ECO:0000313" key="2">
    <source>
        <dbReference type="EMBL" id="KAJ7355382.1"/>
    </source>
</evidence>
<reference evidence="2" key="1">
    <citation type="submission" date="2023-03" db="EMBL/GenBank/DDBJ databases">
        <title>Massive genome expansion in bonnet fungi (Mycena s.s.) driven by repeated elements and novel gene families across ecological guilds.</title>
        <authorList>
            <consortium name="Lawrence Berkeley National Laboratory"/>
            <person name="Harder C.B."/>
            <person name="Miyauchi S."/>
            <person name="Viragh M."/>
            <person name="Kuo A."/>
            <person name="Thoen E."/>
            <person name="Andreopoulos B."/>
            <person name="Lu D."/>
            <person name="Skrede I."/>
            <person name="Drula E."/>
            <person name="Henrissat B."/>
            <person name="Morin E."/>
            <person name="Kohler A."/>
            <person name="Barry K."/>
            <person name="LaButti K."/>
            <person name="Morin E."/>
            <person name="Salamov A."/>
            <person name="Lipzen A."/>
            <person name="Mereny Z."/>
            <person name="Hegedus B."/>
            <person name="Baldrian P."/>
            <person name="Stursova M."/>
            <person name="Weitz H."/>
            <person name="Taylor A."/>
            <person name="Grigoriev I.V."/>
            <person name="Nagy L.G."/>
            <person name="Martin F."/>
            <person name="Kauserud H."/>
        </authorList>
    </citation>
    <scope>NUCLEOTIDE SEQUENCE</scope>
    <source>
        <strain evidence="2">CBHHK002</strain>
    </source>
</reference>